<evidence type="ECO:0000313" key="5">
    <source>
        <dbReference type="EMBL" id="GGE92462.1"/>
    </source>
</evidence>
<evidence type="ECO:0000313" key="6">
    <source>
        <dbReference type="EMBL" id="SHL34311.1"/>
    </source>
</evidence>
<keyword evidence="2" id="KW-0812">Transmembrane</keyword>
<sequence>MPKIRITSLLLFIIVVNANAQHIKDSLLTELDKTILNRDKYDLIKENRILQLKKDLSKTKDHLSQYKLINAIIEEYIPHQLDSTLFYMDKNIALAKHFPEKKYSDKVRIDLAGVLSSTGNYKESVDILNSIDENDLDDQTLILFYEESMWVYYRLYFYSPLPDSRDLYNKMYELFMTKLLNKLDHNSTHYLSVVERLYREKNNYNKSIEVNNELLKRHKMGTREFSMFAFSQALNYRVIGNKKLEKKFLALSALSDIKASVKDNAANTELAQILFKEGDLERAHHYINFAFEDASYFNSKLRFVSISNVLPIIDKAYESAIHKKNEKLRVSLIIISILSFVVLCTLFYIYKQNRNLTHARKKLEVLNLKLSELNQKLVVTNEMLSISYDEISEINQVKEYYIANLLVNISENIDSLNTYGKTVVKLIVSQKHDELLKFTKNKNFLNNELNKFYYNFDSIFLNIYPTFIADFNNLLIDEEKIYLKENELLNTELRIFALVRLGINDSTKIAKILRYSVTTIYNYRVRTKNKAKGNRNNFENEVLKIGALINKPK</sequence>
<dbReference type="InterPro" id="IPR045957">
    <property type="entry name" value="DUF6377"/>
</dbReference>
<proteinExistence type="predicted"/>
<dbReference type="Pfam" id="PF19904">
    <property type="entry name" value="DUF6377"/>
    <property type="match status" value="1"/>
</dbReference>
<dbReference type="OrthoDB" id="1044679at2"/>
<feature type="signal peptide" evidence="3">
    <location>
        <begin position="1"/>
        <end position="20"/>
    </location>
</feature>
<protein>
    <submittedName>
        <fullName evidence="6">Transcriptional regulator</fullName>
    </submittedName>
</protein>
<dbReference type="AlphaFoldDB" id="A0A1M6ZUZ3"/>
<keyword evidence="8" id="KW-1185">Reference proteome</keyword>
<dbReference type="EMBL" id="BMFL01000004">
    <property type="protein sequence ID" value="GGE92462.1"/>
    <property type="molecule type" value="Genomic_DNA"/>
</dbReference>
<evidence type="ECO:0000259" key="4">
    <source>
        <dbReference type="Pfam" id="PF19904"/>
    </source>
</evidence>
<reference evidence="7" key="2">
    <citation type="submission" date="2016-11" db="EMBL/GenBank/DDBJ databases">
        <authorList>
            <person name="Varghese N."/>
            <person name="Submissions S."/>
        </authorList>
    </citation>
    <scope>NUCLEOTIDE SEQUENCE [LARGE SCALE GENOMIC DNA]</scope>
    <source>
        <strain evidence="7">DSM 27989</strain>
    </source>
</reference>
<reference evidence="5" key="5">
    <citation type="submission" date="2024-05" db="EMBL/GenBank/DDBJ databases">
        <authorList>
            <person name="Sun Q."/>
            <person name="Zhou Y."/>
        </authorList>
    </citation>
    <scope>NUCLEOTIDE SEQUENCE</scope>
    <source>
        <strain evidence="5">CGMCC 1.12707</strain>
    </source>
</reference>
<dbReference type="RefSeq" id="WP_072932636.1">
    <property type="nucleotide sequence ID" value="NZ_BMFL01000004.1"/>
</dbReference>
<dbReference type="Proteomes" id="UP000184120">
    <property type="component" value="Unassembled WGS sequence"/>
</dbReference>
<dbReference type="Proteomes" id="UP000650994">
    <property type="component" value="Unassembled WGS sequence"/>
</dbReference>
<dbReference type="EMBL" id="FRBH01000008">
    <property type="protein sequence ID" value="SHL34311.1"/>
    <property type="molecule type" value="Genomic_DNA"/>
</dbReference>
<evidence type="ECO:0000313" key="8">
    <source>
        <dbReference type="Proteomes" id="UP000650994"/>
    </source>
</evidence>
<keyword evidence="3" id="KW-0732">Signal</keyword>
<evidence type="ECO:0000313" key="7">
    <source>
        <dbReference type="Proteomes" id="UP000184120"/>
    </source>
</evidence>
<evidence type="ECO:0000256" key="3">
    <source>
        <dbReference type="SAM" id="SignalP"/>
    </source>
</evidence>
<evidence type="ECO:0000256" key="1">
    <source>
        <dbReference type="SAM" id="Coils"/>
    </source>
</evidence>
<reference evidence="6" key="3">
    <citation type="submission" date="2016-11" db="EMBL/GenBank/DDBJ databases">
        <authorList>
            <person name="Jaros S."/>
            <person name="Januszkiewicz K."/>
            <person name="Wedrychowicz H."/>
        </authorList>
    </citation>
    <scope>NUCLEOTIDE SEQUENCE [LARGE SCALE GENOMIC DNA]</scope>
    <source>
        <strain evidence="6">DSM 27989</strain>
    </source>
</reference>
<feature type="coiled-coil region" evidence="1">
    <location>
        <begin position="356"/>
        <end position="383"/>
    </location>
</feature>
<gene>
    <name evidence="5" type="ORF">GCM10010984_07620</name>
    <name evidence="6" type="ORF">SAMN05443634_10864</name>
</gene>
<keyword evidence="2" id="KW-0472">Membrane</keyword>
<evidence type="ECO:0000256" key="2">
    <source>
        <dbReference type="SAM" id="Phobius"/>
    </source>
</evidence>
<feature type="domain" description="DUF6377" evidence="4">
    <location>
        <begin position="256"/>
        <end position="510"/>
    </location>
</feature>
<feature type="transmembrane region" description="Helical" evidence="2">
    <location>
        <begin position="330"/>
        <end position="350"/>
    </location>
</feature>
<keyword evidence="2" id="KW-1133">Transmembrane helix</keyword>
<reference evidence="5" key="1">
    <citation type="journal article" date="2014" name="Int. J. Syst. Evol. Microbiol.">
        <title>Complete genome of a new Firmicutes species belonging to the dominant human colonic microbiota ('Ruminococcus bicirculans') reveals two chromosomes and a selective capacity to utilize plant glucans.</title>
        <authorList>
            <consortium name="NISC Comparative Sequencing Program"/>
            <person name="Wegmann U."/>
            <person name="Louis P."/>
            <person name="Goesmann A."/>
            <person name="Henrissat B."/>
            <person name="Duncan S.H."/>
            <person name="Flint H.J."/>
        </authorList>
    </citation>
    <scope>NUCLEOTIDE SEQUENCE</scope>
    <source>
        <strain evidence="5">CGMCC 1.12707</strain>
    </source>
</reference>
<accession>A0A1M6ZUZ3</accession>
<name>A0A1M6ZUZ3_9FLAO</name>
<dbReference type="STRING" id="1434701.SAMN05443634_10864"/>
<feature type="chain" id="PRO_5012816559" evidence="3">
    <location>
        <begin position="21"/>
        <end position="553"/>
    </location>
</feature>
<organism evidence="6 7">
    <name type="scientific">Chishuiella changwenlii</name>
    <dbReference type="NCBI Taxonomy" id="1434701"/>
    <lineage>
        <taxon>Bacteria</taxon>
        <taxon>Pseudomonadati</taxon>
        <taxon>Bacteroidota</taxon>
        <taxon>Flavobacteriia</taxon>
        <taxon>Flavobacteriales</taxon>
        <taxon>Weeksellaceae</taxon>
        <taxon>Chishuiella</taxon>
    </lineage>
</organism>
<keyword evidence="1" id="KW-0175">Coiled coil</keyword>
<reference evidence="8" key="4">
    <citation type="journal article" date="2019" name="Int. J. Syst. Evol. Microbiol.">
        <title>The Global Catalogue of Microorganisms (GCM) 10K type strain sequencing project: providing services to taxonomists for standard genome sequencing and annotation.</title>
        <authorList>
            <consortium name="The Broad Institute Genomics Platform"/>
            <consortium name="The Broad Institute Genome Sequencing Center for Infectious Disease"/>
            <person name="Wu L."/>
            <person name="Ma J."/>
        </authorList>
    </citation>
    <scope>NUCLEOTIDE SEQUENCE [LARGE SCALE GENOMIC DNA]</scope>
    <source>
        <strain evidence="8">CGMCC 1.12707</strain>
    </source>
</reference>